<dbReference type="EMBL" id="JAKIXB020000033">
    <property type="protein sequence ID" value="KAL1594947.1"/>
    <property type="molecule type" value="Genomic_DNA"/>
</dbReference>
<dbReference type="InterPro" id="IPR011333">
    <property type="entry name" value="SKP1/BTB/POZ_sf"/>
</dbReference>
<comment type="caution">
    <text evidence="2">The sequence shown here is derived from an EMBL/GenBank/DDBJ whole genome shotgun (WGS) entry which is preliminary data.</text>
</comment>
<dbReference type="PANTHER" id="PTHR47843">
    <property type="entry name" value="BTB DOMAIN-CONTAINING PROTEIN-RELATED"/>
    <property type="match status" value="1"/>
</dbReference>
<keyword evidence="3" id="KW-1185">Reference proteome</keyword>
<dbReference type="CDD" id="cd18186">
    <property type="entry name" value="BTB_POZ_ZBTB_KLHL-like"/>
    <property type="match status" value="1"/>
</dbReference>
<dbReference type="PANTHER" id="PTHR47843:SF2">
    <property type="entry name" value="BTB DOMAIN-CONTAINING PROTEIN"/>
    <property type="match status" value="1"/>
</dbReference>
<protein>
    <recommendedName>
        <fullName evidence="1">BTB domain-containing protein</fullName>
    </recommendedName>
</protein>
<proteinExistence type="predicted"/>
<organism evidence="2 3">
    <name type="scientific">Nothophoma quercina</name>
    <dbReference type="NCBI Taxonomy" id="749835"/>
    <lineage>
        <taxon>Eukaryota</taxon>
        <taxon>Fungi</taxon>
        <taxon>Dikarya</taxon>
        <taxon>Ascomycota</taxon>
        <taxon>Pezizomycotina</taxon>
        <taxon>Dothideomycetes</taxon>
        <taxon>Pleosporomycetidae</taxon>
        <taxon>Pleosporales</taxon>
        <taxon>Pleosporineae</taxon>
        <taxon>Didymellaceae</taxon>
        <taxon>Nothophoma</taxon>
    </lineage>
</organism>
<dbReference type="InterPro" id="IPR000210">
    <property type="entry name" value="BTB/POZ_dom"/>
</dbReference>
<accession>A0ABR3QS15</accession>
<dbReference type="Gene3D" id="3.30.710.10">
    <property type="entry name" value="Potassium Channel Kv1.1, Chain A"/>
    <property type="match status" value="1"/>
</dbReference>
<dbReference type="Pfam" id="PF00651">
    <property type="entry name" value="BTB"/>
    <property type="match status" value="1"/>
</dbReference>
<dbReference type="SUPFAM" id="SSF54695">
    <property type="entry name" value="POZ domain"/>
    <property type="match status" value="1"/>
</dbReference>
<reference evidence="2 3" key="1">
    <citation type="submission" date="2024-02" db="EMBL/GenBank/DDBJ databases">
        <title>De novo assembly and annotation of 12 fungi associated with fruit tree decline syndrome in Ontario, Canada.</title>
        <authorList>
            <person name="Sulman M."/>
            <person name="Ellouze W."/>
            <person name="Ilyukhin E."/>
        </authorList>
    </citation>
    <scope>NUCLEOTIDE SEQUENCE [LARGE SCALE GENOMIC DNA]</scope>
    <source>
        <strain evidence="2 3">M97-236</strain>
    </source>
</reference>
<gene>
    <name evidence="2" type="ORF">SLS59_008498</name>
</gene>
<dbReference type="Proteomes" id="UP001521222">
    <property type="component" value="Unassembled WGS sequence"/>
</dbReference>
<name>A0ABR3QS15_9PLEO</name>
<dbReference type="PROSITE" id="PS50097">
    <property type="entry name" value="BTB"/>
    <property type="match status" value="1"/>
</dbReference>
<sequence>MIGKADQEKKFLVHQSLLINRSNFFKKALSGSWAEAKDRTVSLPEDEPSVFHIYIHLLYTDQIAVQPNAFGVSESKIDTETERLTLAKLYVLAEKLQDAKSKDKTLAGVMGSCYVKPGGKRYSLTAEFVRTIYGGTPTGSMARKLTVDHFVEQGSGALFKTDDDQEGSTWPVEFLQELLADVLDRRATLNDTFADGDATPYMEPRDTA</sequence>
<evidence type="ECO:0000313" key="3">
    <source>
        <dbReference type="Proteomes" id="UP001521222"/>
    </source>
</evidence>
<evidence type="ECO:0000313" key="2">
    <source>
        <dbReference type="EMBL" id="KAL1594947.1"/>
    </source>
</evidence>
<evidence type="ECO:0000259" key="1">
    <source>
        <dbReference type="PROSITE" id="PS50097"/>
    </source>
</evidence>
<feature type="domain" description="BTB" evidence="1">
    <location>
        <begin position="1"/>
        <end position="67"/>
    </location>
</feature>